<protein>
    <submittedName>
        <fullName evidence="2">Nuclear transport factor 2 family protein</fullName>
    </submittedName>
</protein>
<dbReference type="RefSeq" id="WP_345347213.1">
    <property type="nucleotide sequence ID" value="NZ_BAABFB010000050.1"/>
</dbReference>
<feature type="domain" description="SnoaL-like" evidence="1">
    <location>
        <begin position="7"/>
        <end position="130"/>
    </location>
</feature>
<evidence type="ECO:0000313" key="2">
    <source>
        <dbReference type="EMBL" id="GAA4482746.1"/>
    </source>
</evidence>
<dbReference type="InterPro" id="IPR037401">
    <property type="entry name" value="SnoaL-like"/>
</dbReference>
<comment type="caution">
    <text evidence="2">The sequence shown here is derived from an EMBL/GenBank/DDBJ whole genome shotgun (WGS) entry which is preliminary data.</text>
</comment>
<gene>
    <name evidence="2" type="ORF">GCM10023094_33280</name>
</gene>
<dbReference type="InterPro" id="IPR032710">
    <property type="entry name" value="NTF2-like_dom_sf"/>
</dbReference>
<keyword evidence="3" id="KW-1185">Reference proteome</keyword>
<evidence type="ECO:0000313" key="3">
    <source>
        <dbReference type="Proteomes" id="UP001501183"/>
    </source>
</evidence>
<name>A0ABP8P6N7_9NOCA</name>
<organism evidence="2 3">
    <name type="scientific">Rhodococcus olei</name>
    <dbReference type="NCBI Taxonomy" id="2161675"/>
    <lineage>
        <taxon>Bacteria</taxon>
        <taxon>Bacillati</taxon>
        <taxon>Actinomycetota</taxon>
        <taxon>Actinomycetes</taxon>
        <taxon>Mycobacteriales</taxon>
        <taxon>Nocardiaceae</taxon>
        <taxon>Rhodococcus</taxon>
    </lineage>
</organism>
<accession>A0ABP8P6N7</accession>
<dbReference type="SUPFAM" id="SSF54427">
    <property type="entry name" value="NTF2-like"/>
    <property type="match status" value="1"/>
</dbReference>
<dbReference type="EMBL" id="BAABFB010000050">
    <property type="protein sequence ID" value="GAA4482746.1"/>
    <property type="molecule type" value="Genomic_DNA"/>
</dbReference>
<dbReference type="Proteomes" id="UP001501183">
    <property type="component" value="Unassembled WGS sequence"/>
</dbReference>
<proteinExistence type="predicted"/>
<dbReference type="Pfam" id="PF13577">
    <property type="entry name" value="SnoaL_4"/>
    <property type="match status" value="1"/>
</dbReference>
<sequence>MTTSHCAIANLIGVYAERIDTGDFAGVAELFAHARITSEGTDQVYAGADEVRGMYEAWTRRYDDNGTPHTKHVTTNLVIDADDDAGTGSCRSYVTVFQATDALRLQPIFAGRYHDRFERTEGIWRFAHRHMITDHVGDLSHHLMQPIAN</sequence>
<evidence type="ECO:0000259" key="1">
    <source>
        <dbReference type="Pfam" id="PF13577"/>
    </source>
</evidence>
<dbReference type="Gene3D" id="3.10.450.50">
    <property type="match status" value="1"/>
</dbReference>
<reference evidence="3" key="1">
    <citation type="journal article" date="2019" name="Int. J. Syst. Evol. Microbiol.">
        <title>The Global Catalogue of Microorganisms (GCM) 10K type strain sequencing project: providing services to taxonomists for standard genome sequencing and annotation.</title>
        <authorList>
            <consortium name="The Broad Institute Genomics Platform"/>
            <consortium name="The Broad Institute Genome Sequencing Center for Infectious Disease"/>
            <person name="Wu L."/>
            <person name="Ma J."/>
        </authorList>
    </citation>
    <scope>NUCLEOTIDE SEQUENCE [LARGE SCALE GENOMIC DNA]</scope>
    <source>
        <strain evidence="3">JCM 32206</strain>
    </source>
</reference>